<dbReference type="Gene3D" id="3.40.190.10">
    <property type="entry name" value="Periplasmic binding protein-like II"/>
    <property type="match status" value="2"/>
</dbReference>
<dbReference type="GO" id="GO:0042956">
    <property type="term" value="P:maltodextrin transmembrane transport"/>
    <property type="evidence" value="ECO:0007669"/>
    <property type="project" value="TreeGrafter"/>
</dbReference>
<reference evidence="5 6" key="1">
    <citation type="submission" date="2018-06" db="EMBL/GenBank/DDBJ databases">
        <title>Complete genome sequnece of Lactobacillus amylovorus PMRA3.</title>
        <authorList>
            <person name="Nam Y.-D."/>
            <person name="Chung W.-H."/>
            <person name="Park Y.S."/>
            <person name="Kang J."/>
        </authorList>
    </citation>
    <scope>NUCLEOTIDE SEQUENCE [LARGE SCALE GENOMIC DNA]</scope>
    <source>
        <strain evidence="5 6">PMRA3</strain>
    </source>
</reference>
<evidence type="ECO:0000256" key="2">
    <source>
        <dbReference type="ARBA" id="ARBA00022448"/>
    </source>
</evidence>
<dbReference type="Pfam" id="PF13416">
    <property type="entry name" value="SBP_bac_8"/>
    <property type="match status" value="1"/>
</dbReference>
<dbReference type="GO" id="GO:0055052">
    <property type="term" value="C:ATP-binding cassette (ABC) transporter complex, substrate-binding subunit-containing"/>
    <property type="evidence" value="ECO:0007669"/>
    <property type="project" value="TreeGrafter"/>
</dbReference>
<sequence length="405" mass="45157">MKLWKKIGLCSISFFVALSLSACGNHQKTSNNSSDTKVITLWVDSNRVQFYKTMVKGFQKRYPKIKVRVTMSPDGSAGSMRDVGKDPSKAADVFQVPHDQLGQLADEGYINPLGPKEVNNIKNKDTLVGYQAVNWKGKEWGYPFGLQAAAIYYNKKKLNQSDLKKWETLTQHGVVGMDFTNSYYSWPIFFSAGTKLFGNNGQELNGSTFASSKGVNALKWIQEQGKNKGVMQTKNFVHVMKNTSASAIVDGPWDYQNLRKVLGKDLGVAPMPSTKVGGKEVPMRVFLGIQCLAINSASKHQKEDQLLASYLSNKESQTTVWKNSGEIPINKEALKNKEITNSDEAKALDIMARPDRSVVMPKMPQMSIFWDNASPLTSGVFDGKVKSNEFMAKLVRLQKMIEKKI</sequence>
<dbReference type="GO" id="GO:1901982">
    <property type="term" value="F:maltose binding"/>
    <property type="evidence" value="ECO:0007669"/>
    <property type="project" value="TreeGrafter"/>
</dbReference>
<dbReference type="SUPFAM" id="SSF53850">
    <property type="entry name" value="Periplasmic binding protein-like II"/>
    <property type="match status" value="1"/>
</dbReference>
<accession>A0A5B8EH76</accession>
<name>A0A5B8EH76_LACAM</name>
<proteinExistence type="inferred from homology"/>
<organism evidence="5 6">
    <name type="scientific">Lactobacillus amylovorus</name>
    <dbReference type="NCBI Taxonomy" id="1604"/>
    <lineage>
        <taxon>Bacteria</taxon>
        <taxon>Bacillati</taxon>
        <taxon>Bacillota</taxon>
        <taxon>Bacilli</taxon>
        <taxon>Lactobacillales</taxon>
        <taxon>Lactobacillaceae</taxon>
        <taxon>Lactobacillus</taxon>
    </lineage>
</organism>
<dbReference type="Proteomes" id="UP000312326">
    <property type="component" value="Chromosome"/>
</dbReference>
<evidence type="ECO:0000313" key="5">
    <source>
        <dbReference type="EMBL" id="QDD71140.1"/>
    </source>
</evidence>
<comment type="similarity">
    <text evidence="1">Belongs to the bacterial solute-binding protein 1 family.</text>
</comment>
<evidence type="ECO:0000256" key="1">
    <source>
        <dbReference type="ARBA" id="ARBA00008520"/>
    </source>
</evidence>
<feature type="signal peptide" evidence="4">
    <location>
        <begin position="1"/>
        <end position="22"/>
    </location>
</feature>
<dbReference type="AlphaFoldDB" id="A0A5B8EH76"/>
<evidence type="ECO:0000256" key="4">
    <source>
        <dbReference type="SAM" id="SignalP"/>
    </source>
</evidence>
<evidence type="ECO:0000313" key="6">
    <source>
        <dbReference type="Proteomes" id="UP000312326"/>
    </source>
</evidence>
<dbReference type="PANTHER" id="PTHR30061">
    <property type="entry name" value="MALTOSE-BINDING PERIPLASMIC PROTEIN"/>
    <property type="match status" value="1"/>
</dbReference>
<dbReference type="InterPro" id="IPR006059">
    <property type="entry name" value="SBP"/>
</dbReference>
<keyword evidence="2" id="KW-0813">Transport</keyword>
<dbReference type="CDD" id="cd13655">
    <property type="entry name" value="PBP2_oligosaccharide_1"/>
    <property type="match status" value="1"/>
</dbReference>
<dbReference type="PANTHER" id="PTHR30061:SF50">
    <property type="entry name" value="MALTOSE_MALTODEXTRIN-BINDING PERIPLASMIC PROTEIN"/>
    <property type="match status" value="1"/>
</dbReference>
<evidence type="ECO:0000256" key="3">
    <source>
        <dbReference type="ARBA" id="ARBA00022729"/>
    </source>
</evidence>
<dbReference type="PROSITE" id="PS51257">
    <property type="entry name" value="PROKAR_LIPOPROTEIN"/>
    <property type="match status" value="1"/>
</dbReference>
<dbReference type="EMBL" id="CP029754">
    <property type="protein sequence ID" value="QDD71140.1"/>
    <property type="molecule type" value="Genomic_DNA"/>
</dbReference>
<dbReference type="RefSeq" id="WP_089146016.1">
    <property type="nucleotide sequence ID" value="NZ_CP029754.1"/>
</dbReference>
<feature type="chain" id="PRO_5038905305" evidence="4">
    <location>
        <begin position="23"/>
        <end position="405"/>
    </location>
</feature>
<gene>
    <name evidence="5" type="ORF">DM298_09975</name>
</gene>
<dbReference type="GO" id="GO:0015768">
    <property type="term" value="P:maltose transport"/>
    <property type="evidence" value="ECO:0007669"/>
    <property type="project" value="TreeGrafter"/>
</dbReference>
<keyword evidence="3 4" id="KW-0732">Signal</keyword>
<protein>
    <submittedName>
        <fullName evidence="5">Sugar ABC transporter substrate-binding protein</fullName>
    </submittedName>
</protein>